<accession>A0A915A939</accession>
<proteinExistence type="predicted"/>
<evidence type="ECO:0000313" key="1">
    <source>
        <dbReference type="Proteomes" id="UP000887569"/>
    </source>
</evidence>
<reference evidence="2" key="1">
    <citation type="submission" date="2022-11" db="UniProtKB">
        <authorList>
            <consortium name="WormBaseParasite"/>
        </authorList>
    </citation>
    <scope>IDENTIFICATION</scope>
</reference>
<dbReference type="WBParaSite" id="PgR001X_g113_t02">
    <property type="protein sequence ID" value="PgR001X_g113_t02"/>
    <property type="gene ID" value="PgR001X_g113"/>
</dbReference>
<sequence>MRVPFSALGAPCSRMISSSCERPHFEFSCILVEVLKIVETVFKCAFNGLVVFTERCLLIKRLCTQRIRIWRLFDLIVGVFECIEV</sequence>
<evidence type="ECO:0000313" key="2">
    <source>
        <dbReference type="WBParaSite" id="PgR001X_g113_t02"/>
    </source>
</evidence>
<keyword evidence="1" id="KW-1185">Reference proteome</keyword>
<name>A0A915A939_PARUN</name>
<organism evidence="1 2">
    <name type="scientific">Parascaris univalens</name>
    <name type="common">Nematode worm</name>
    <dbReference type="NCBI Taxonomy" id="6257"/>
    <lineage>
        <taxon>Eukaryota</taxon>
        <taxon>Metazoa</taxon>
        <taxon>Ecdysozoa</taxon>
        <taxon>Nematoda</taxon>
        <taxon>Chromadorea</taxon>
        <taxon>Rhabditida</taxon>
        <taxon>Spirurina</taxon>
        <taxon>Ascaridomorpha</taxon>
        <taxon>Ascaridoidea</taxon>
        <taxon>Ascarididae</taxon>
        <taxon>Parascaris</taxon>
    </lineage>
</organism>
<dbReference type="AlphaFoldDB" id="A0A915A939"/>
<dbReference type="Proteomes" id="UP000887569">
    <property type="component" value="Unplaced"/>
</dbReference>
<protein>
    <submittedName>
        <fullName evidence="2">Secreted protein</fullName>
    </submittedName>
</protein>